<evidence type="ECO:0000313" key="5">
    <source>
        <dbReference type="Proteomes" id="UP001199319"/>
    </source>
</evidence>
<evidence type="ECO:0000259" key="3">
    <source>
        <dbReference type="PROSITE" id="PS51766"/>
    </source>
</evidence>
<dbReference type="InterPro" id="IPR018247">
    <property type="entry name" value="EF_Hand_1_Ca_BS"/>
</dbReference>
<dbReference type="GO" id="GO:0030313">
    <property type="term" value="C:cell envelope"/>
    <property type="evidence" value="ECO:0007669"/>
    <property type="project" value="UniProtKB-SubCell"/>
</dbReference>
<dbReference type="Pfam" id="PF00404">
    <property type="entry name" value="Dockerin_1"/>
    <property type="match status" value="1"/>
</dbReference>
<dbReference type="Gene3D" id="2.60.40.4270">
    <property type="entry name" value="Listeria-Bacteroides repeat domain"/>
    <property type="match status" value="1"/>
</dbReference>
<dbReference type="EMBL" id="JAJEPW010000066">
    <property type="protein sequence ID" value="MCC2130729.1"/>
    <property type="molecule type" value="Genomic_DNA"/>
</dbReference>
<dbReference type="GO" id="GO:0004553">
    <property type="term" value="F:hydrolase activity, hydrolyzing O-glycosyl compounds"/>
    <property type="evidence" value="ECO:0007669"/>
    <property type="project" value="InterPro"/>
</dbReference>
<dbReference type="InterPro" id="IPR002105">
    <property type="entry name" value="Dockerin_1_rpt"/>
</dbReference>
<dbReference type="InterPro" id="IPR035992">
    <property type="entry name" value="Ricin_B-like_lectins"/>
</dbReference>
<evidence type="ECO:0000313" key="4">
    <source>
        <dbReference type="EMBL" id="MCC2130729.1"/>
    </source>
</evidence>
<dbReference type="InterPro" id="IPR013378">
    <property type="entry name" value="InlB-like_B-rpt"/>
</dbReference>
<dbReference type="InterPro" id="IPR042229">
    <property type="entry name" value="Listeria/Bacterioides_rpt_sf"/>
</dbReference>
<evidence type="ECO:0000256" key="2">
    <source>
        <dbReference type="SAM" id="SignalP"/>
    </source>
</evidence>
<dbReference type="CDD" id="cd00161">
    <property type="entry name" value="beta-trefoil_Ricin-like"/>
    <property type="match status" value="1"/>
</dbReference>
<keyword evidence="5" id="KW-1185">Reference proteome</keyword>
<accession>A0AAE3DGV0</accession>
<dbReference type="RefSeq" id="WP_302929878.1">
    <property type="nucleotide sequence ID" value="NZ_JAJEPW010000066.1"/>
</dbReference>
<proteinExistence type="predicted"/>
<dbReference type="InterPro" id="IPR036439">
    <property type="entry name" value="Dockerin_dom_sf"/>
</dbReference>
<gene>
    <name evidence="4" type="ORF">LKD37_14625</name>
</gene>
<reference evidence="4" key="1">
    <citation type="submission" date="2021-10" db="EMBL/GenBank/DDBJ databases">
        <title>Anaerobic single-cell dispensing facilitates the cultivation of human gut bacteria.</title>
        <authorList>
            <person name="Afrizal A."/>
        </authorList>
    </citation>
    <scope>NUCLEOTIDE SEQUENCE</scope>
    <source>
        <strain evidence="4">CLA-AA-H272</strain>
    </source>
</reference>
<dbReference type="Gene3D" id="2.80.10.50">
    <property type="match status" value="1"/>
</dbReference>
<dbReference type="SUPFAM" id="SSF50370">
    <property type="entry name" value="Ricin B-like lectins"/>
    <property type="match status" value="1"/>
</dbReference>
<name>A0AAE3DGV0_9FIRM</name>
<dbReference type="PROSITE" id="PS51766">
    <property type="entry name" value="DOCKERIN"/>
    <property type="match status" value="1"/>
</dbReference>
<dbReference type="SUPFAM" id="SSF63446">
    <property type="entry name" value="Type I dockerin domain"/>
    <property type="match status" value="1"/>
</dbReference>
<organism evidence="4 5">
    <name type="scientific">Brotocaccenecus cirricatena</name>
    <dbReference type="NCBI Taxonomy" id="3064195"/>
    <lineage>
        <taxon>Bacteria</taxon>
        <taxon>Bacillati</taxon>
        <taxon>Bacillota</taxon>
        <taxon>Clostridia</taxon>
        <taxon>Eubacteriales</taxon>
        <taxon>Oscillospiraceae</taxon>
        <taxon>Brotocaccenecus</taxon>
    </lineage>
</organism>
<comment type="subcellular location">
    <subcellularLocation>
        <location evidence="1">Cell envelope</location>
    </subcellularLocation>
</comment>
<feature type="signal peptide" evidence="2">
    <location>
        <begin position="1"/>
        <end position="33"/>
    </location>
</feature>
<dbReference type="Pfam" id="PF09479">
    <property type="entry name" value="Flg_new"/>
    <property type="match status" value="1"/>
</dbReference>
<dbReference type="Proteomes" id="UP001199319">
    <property type="component" value="Unassembled WGS sequence"/>
</dbReference>
<dbReference type="InterPro" id="IPR000772">
    <property type="entry name" value="Ricin_B_lectin"/>
</dbReference>
<dbReference type="InterPro" id="IPR049073">
    <property type="entry name" value="T6SS_VgrG3-like_C"/>
</dbReference>
<dbReference type="GO" id="GO:0000272">
    <property type="term" value="P:polysaccharide catabolic process"/>
    <property type="evidence" value="ECO:0007669"/>
    <property type="project" value="InterPro"/>
</dbReference>
<dbReference type="Pfam" id="PF14200">
    <property type="entry name" value="RicinB_lectin_2"/>
    <property type="match status" value="1"/>
</dbReference>
<dbReference type="Pfam" id="PF21277">
    <property type="entry name" value="T6SS_VgrG3-like_C"/>
    <property type="match status" value="1"/>
</dbReference>
<dbReference type="Gene3D" id="1.10.1330.10">
    <property type="entry name" value="Dockerin domain"/>
    <property type="match status" value="1"/>
</dbReference>
<comment type="caution">
    <text evidence="4">The sequence shown here is derived from an EMBL/GenBank/DDBJ whole genome shotgun (WGS) entry which is preliminary data.</text>
</comment>
<feature type="domain" description="Dockerin" evidence="3">
    <location>
        <begin position="739"/>
        <end position="807"/>
    </location>
</feature>
<dbReference type="AlphaFoldDB" id="A0AAE3DGV0"/>
<evidence type="ECO:0000256" key="1">
    <source>
        <dbReference type="ARBA" id="ARBA00004196"/>
    </source>
</evidence>
<protein>
    <submittedName>
        <fullName evidence="4">InlB B-repeat-containing protein</fullName>
    </submittedName>
</protein>
<keyword evidence="2" id="KW-0732">Signal</keyword>
<feature type="chain" id="PRO_5041955413" evidence="2">
    <location>
        <begin position="34"/>
        <end position="807"/>
    </location>
</feature>
<sequence length="807" mass="85730">MKTMRRGTSILLCLALLLAALPVILPVFTSATAADDQEEQLLGTLSQRFEASGPGVISSGSGDAGGKSYGAYQFSSRSDIPRAFFRWCQSSSDTYYRSIGNRLAAAYEADGGYGSSFDATWRALANEDSDGFMRVQRNYVRRSYYDPIVRSIESAVPGFDMDNYSIALRNVFWSRAVQHGVGGSSGFSSSDGRGGATGVIMRAFDALGGFANQPEAQLIEAIYNESGAVREPQSDSYGVMTGPTADKYGVTGKVLKYYDGNSGDVQLGVYARLRINEPAKAQVMLADYGFKDATVGEGVYQLRSSANSSLTATPSSSGLTLNAVTGGKNQQFRLDYHASGYYTITCQENGLRLTAGKNGVTLAKASTDKGQLWKAAVYNSGFSLQNRGTGAYLSVSSNAAGGRLMLSETALQWQLALAGAGWTLDGASYPTVNSTLTVGQTGFPFRGTLRNSYNIRRVTVSILRSNGANAITPATASPNAKSYDLSRLDDAVAFSRLGVGGYTLVIAAENTAGDNYRLESRFYVTDGSYVVSFDPCGGACSESTRLVSAGQKYGTLPTPVKEGCAFVGWFTQPEGGQQITANSTTGASNITLYAHYQGQYTYQFLNYDGSVYAQGKLAAGQAIPEPAGTPVRPADSQYTYTFTGWQGYTSGMTISGNVTFTAQFEAKTVESYPQEITTGAYRIADGYLRAIPVGTTARQLLAGLSPSDYITLPVQGDSPVGTGMTVTYARDGQTLQTLTTVVTGDLSGDGRVTITDMVRLQAHLLGKNTLTGAALQAADLNGDGQVTITDMIRLQAYLLGRGTIQPN</sequence>
<dbReference type="InterPro" id="IPR016134">
    <property type="entry name" value="Dockerin_dom"/>
</dbReference>
<dbReference type="PROSITE" id="PS00018">
    <property type="entry name" value="EF_HAND_1"/>
    <property type="match status" value="2"/>
</dbReference>
<dbReference type="CDD" id="cd14256">
    <property type="entry name" value="Dockerin_I"/>
    <property type="match status" value="1"/>
</dbReference>